<feature type="compositionally biased region" description="Pro residues" evidence="1">
    <location>
        <begin position="1"/>
        <end position="11"/>
    </location>
</feature>
<proteinExistence type="predicted"/>
<sequence>MYSMPAIPPAQPGQGPRVNTTRQNITLSTIWGDTMGCGEVDEVQAGQQGAVKVIVIGAGKATQDGYDAGVQLMVRARQQGTHFSDLWPDAYAGRDDSIVHGPTTVGSPSRLTAPSTHFCPLESFTAGSTDQTGLSGADLVPKRPNVVPQKLDCLNCQWCDASPAIARAGVVHKCLRSDARSGVNG</sequence>
<dbReference type="AlphaFoldDB" id="A0A2U3DTQ9"/>
<feature type="region of interest" description="Disordered" evidence="1">
    <location>
        <begin position="1"/>
        <end position="20"/>
    </location>
</feature>
<protein>
    <submittedName>
        <fullName evidence="2">Uncharacterized protein</fullName>
    </submittedName>
</protein>
<comment type="caution">
    <text evidence="2">The sequence shown here is derived from an EMBL/GenBank/DDBJ whole genome shotgun (WGS) entry which is preliminary data.</text>
</comment>
<dbReference type="Proteomes" id="UP000245956">
    <property type="component" value="Unassembled WGS sequence"/>
</dbReference>
<evidence type="ECO:0000313" key="2">
    <source>
        <dbReference type="EMBL" id="PWI65645.1"/>
    </source>
</evidence>
<organism evidence="2 3">
    <name type="scientific">Purpureocillium lilacinum</name>
    <name type="common">Paecilomyces lilacinus</name>
    <dbReference type="NCBI Taxonomy" id="33203"/>
    <lineage>
        <taxon>Eukaryota</taxon>
        <taxon>Fungi</taxon>
        <taxon>Dikarya</taxon>
        <taxon>Ascomycota</taxon>
        <taxon>Pezizomycotina</taxon>
        <taxon>Sordariomycetes</taxon>
        <taxon>Hypocreomycetidae</taxon>
        <taxon>Hypocreales</taxon>
        <taxon>Ophiocordycipitaceae</taxon>
        <taxon>Purpureocillium</taxon>
    </lineage>
</organism>
<dbReference type="EMBL" id="LCWV01000031">
    <property type="protein sequence ID" value="PWI65645.1"/>
    <property type="molecule type" value="Genomic_DNA"/>
</dbReference>
<accession>A0A2U3DTQ9</accession>
<reference evidence="2 3" key="1">
    <citation type="journal article" date="2016" name="Front. Microbiol.">
        <title>Genome and transcriptome sequences reveal the specific parasitism of the nematophagous Purpureocillium lilacinum 36-1.</title>
        <authorList>
            <person name="Xie J."/>
            <person name="Li S."/>
            <person name="Mo C."/>
            <person name="Xiao X."/>
            <person name="Peng D."/>
            <person name="Wang G."/>
            <person name="Xiao Y."/>
        </authorList>
    </citation>
    <scope>NUCLEOTIDE SEQUENCE [LARGE SCALE GENOMIC DNA]</scope>
    <source>
        <strain evidence="2 3">36-1</strain>
    </source>
</reference>
<name>A0A2U3DTQ9_PURLI</name>
<gene>
    <name evidence="2" type="ORF">PCL_06850</name>
</gene>
<evidence type="ECO:0000256" key="1">
    <source>
        <dbReference type="SAM" id="MobiDB-lite"/>
    </source>
</evidence>
<evidence type="ECO:0000313" key="3">
    <source>
        <dbReference type="Proteomes" id="UP000245956"/>
    </source>
</evidence>